<dbReference type="PANTHER" id="PTHR12144:SF0">
    <property type="entry name" value="NEGATIVE ELONGATION FACTOR C_D"/>
    <property type="match status" value="1"/>
</dbReference>
<keyword evidence="5" id="KW-0804">Transcription</keyword>
<dbReference type="PANTHER" id="PTHR12144">
    <property type="entry name" value="NEGATIVE ELONGATION FACTOR D"/>
    <property type="match status" value="1"/>
</dbReference>
<evidence type="ECO:0000256" key="6">
    <source>
        <dbReference type="ARBA" id="ARBA00023242"/>
    </source>
</evidence>
<dbReference type="Pfam" id="PF04858">
    <property type="entry name" value="TH1"/>
    <property type="match status" value="1"/>
</dbReference>
<proteinExistence type="inferred from homology"/>
<sequence>MRKMLLDRMVNLLSRGCVVAVVKYIKQCWQKGDTDISLIRYFVMEVLETIAPPYTPEFVQLFLPMVECDDRTGSRRGDGENDPVSEFIVHCKAKFMVV</sequence>
<organism evidence="7">
    <name type="scientific">Xenopsylla cheopis</name>
    <name type="common">Oriental rat flea</name>
    <name type="synonym">Pulex cheopis</name>
    <dbReference type="NCBI Taxonomy" id="163159"/>
    <lineage>
        <taxon>Eukaryota</taxon>
        <taxon>Metazoa</taxon>
        <taxon>Ecdysozoa</taxon>
        <taxon>Arthropoda</taxon>
        <taxon>Hexapoda</taxon>
        <taxon>Insecta</taxon>
        <taxon>Pterygota</taxon>
        <taxon>Neoptera</taxon>
        <taxon>Endopterygota</taxon>
        <taxon>Siphonaptera</taxon>
        <taxon>Pulicidae</taxon>
        <taxon>Xenopsyllinae</taxon>
        <taxon>Xenopsylla</taxon>
    </lineage>
</organism>
<dbReference type="InterPro" id="IPR006942">
    <property type="entry name" value="TH1"/>
</dbReference>
<comment type="similarity">
    <text evidence="2">Belongs to the NELF-D family.</text>
</comment>
<evidence type="ECO:0000256" key="3">
    <source>
        <dbReference type="ARBA" id="ARBA00022491"/>
    </source>
</evidence>
<keyword evidence="7" id="KW-0648">Protein biosynthesis</keyword>
<keyword evidence="3" id="KW-0678">Repressor</keyword>
<evidence type="ECO:0000256" key="2">
    <source>
        <dbReference type="ARBA" id="ARBA00005726"/>
    </source>
</evidence>
<name>A0A6M2DY59_XENCH</name>
<dbReference type="EMBL" id="GIIL01007446">
    <property type="protein sequence ID" value="NOV51172.1"/>
    <property type="molecule type" value="Transcribed_RNA"/>
</dbReference>
<dbReference type="GO" id="GO:0003746">
    <property type="term" value="F:translation elongation factor activity"/>
    <property type="evidence" value="ECO:0007669"/>
    <property type="project" value="UniProtKB-KW"/>
</dbReference>
<evidence type="ECO:0000256" key="4">
    <source>
        <dbReference type="ARBA" id="ARBA00023015"/>
    </source>
</evidence>
<reference evidence="7" key="1">
    <citation type="submission" date="2020-03" db="EMBL/GenBank/DDBJ databases">
        <title>Transcriptomic Profiling of the Digestive Tract of the Rat Flea, Xenopsylla cheopis, Following Blood Feeding and Infection with Yersinia pestis.</title>
        <authorList>
            <person name="Bland D.M."/>
            <person name="Martens C.A."/>
            <person name="Virtaneva K."/>
            <person name="Kanakabandi K."/>
            <person name="Long D."/>
            <person name="Rosenke R."/>
            <person name="Saturday G.A."/>
            <person name="Hoyt F.H."/>
            <person name="Bruno D.P."/>
            <person name="Ribeiro J.M.C."/>
            <person name="Hinnebusch J."/>
        </authorList>
    </citation>
    <scope>NUCLEOTIDE SEQUENCE</scope>
</reference>
<dbReference type="GO" id="GO:0032021">
    <property type="term" value="C:NELF complex"/>
    <property type="evidence" value="ECO:0007669"/>
    <property type="project" value="TreeGrafter"/>
</dbReference>
<keyword evidence="7" id="KW-0251">Elongation factor</keyword>
<comment type="subcellular location">
    <subcellularLocation>
        <location evidence="1">Nucleus</location>
    </subcellularLocation>
</comment>
<dbReference type="GO" id="GO:0003723">
    <property type="term" value="F:RNA binding"/>
    <property type="evidence" value="ECO:0007669"/>
    <property type="project" value="TreeGrafter"/>
</dbReference>
<protein>
    <submittedName>
        <fullName evidence="7">Putative negative elongation factor d-like protein</fullName>
    </submittedName>
</protein>
<evidence type="ECO:0000313" key="7">
    <source>
        <dbReference type="EMBL" id="NOV51172.1"/>
    </source>
</evidence>
<keyword evidence="4" id="KW-0805">Transcription regulation</keyword>
<keyword evidence="6" id="KW-0539">Nucleus</keyword>
<accession>A0A6M2DY59</accession>
<dbReference type="GO" id="GO:0034244">
    <property type="term" value="P:negative regulation of transcription elongation by RNA polymerase II"/>
    <property type="evidence" value="ECO:0007669"/>
    <property type="project" value="TreeGrafter"/>
</dbReference>
<evidence type="ECO:0000256" key="5">
    <source>
        <dbReference type="ARBA" id="ARBA00023163"/>
    </source>
</evidence>
<dbReference type="AlphaFoldDB" id="A0A6M2DY59"/>
<evidence type="ECO:0000256" key="1">
    <source>
        <dbReference type="ARBA" id="ARBA00004123"/>
    </source>
</evidence>